<protein>
    <submittedName>
        <fullName evidence="1">Uncharacterized protein</fullName>
    </submittedName>
</protein>
<evidence type="ECO:0000313" key="2">
    <source>
        <dbReference type="Proteomes" id="UP000596035"/>
    </source>
</evidence>
<proteinExistence type="predicted"/>
<sequence length="640" mass="74907">MGKTIYAEQTLHGYANGHQLLASSCALELPDRKRMDELSDLSGRHSGEGFVNYYTGYPIENGNKYVISKTWYASEMIRPGCVWTHSLIFNTKDLGQISDLSRLISSFQRPVSSSFQDYLCRILLPAEGVKLFPSFDFQRLQYAIFTICASATSKCVIANSNSTCFESELFMVLCSLPQEILSTFTFCTMSYDVRKYGDSLFQYQIIPNAVRNIPTRNYSNIMVCEEFSSIEKYPYWIQCYMQALLQDTLQDLYCFIRQYGTEYMTFTCYNHFARLYFALIGEMEISLTEYIESISMLFKSSQPLSQKTMELLLDNTFFPEVFINQEYQLLEIIEMKHLWPQKDWIKKLKCKIIHNTPEKLYPYMQRYIVGSLPVQICELVEDIIHELSPNHLRVVSHMDSNICFVLIRKNYNMLLCPDIWKQPRDFQQEILCAIGRTLEPELIKKLLVLILQTDVENIAEDMYRVLGNPLLPLLYDAICFARLIGEDQLRNWTPILLKDPNLLLDRILSLPESNWRQELFLQIDMNGEGFAQCVKKERWISLYQEFFKKETSICRQVDIAIQFFPAVFCTTYHFDDDFVRDVVGTVYREAKNNTMNSGVWSRFQHILPQVEDYQAWDRCLRIRRALDEKGYIVALIESVT</sequence>
<dbReference type="Proteomes" id="UP000596035">
    <property type="component" value="Chromosome"/>
</dbReference>
<dbReference type="AlphaFoldDB" id="A0AA92QXL6"/>
<dbReference type="Pfam" id="PF20012">
    <property type="entry name" value="GAP1-N1"/>
    <property type="match status" value="1"/>
</dbReference>
<dbReference type="EMBL" id="CP065321">
    <property type="protein sequence ID" value="QQR31192.1"/>
    <property type="molecule type" value="Genomic_DNA"/>
</dbReference>
<accession>A0AA92QXL6</accession>
<dbReference type="RefSeq" id="WP_157130667.1">
    <property type="nucleotide sequence ID" value="NZ_CP021422.1"/>
</dbReference>
<name>A0AA92QXL6_9FIRM</name>
<reference evidence="1 2" key="1">
    <citation type="submission" date="2020-11" db="EMBL/GenBank/DDBJ databases">
        <title>Closed and high quality bacterial genomes of the OMM12 community.</title>
        <authorList>
            <person name="Marbouty M."/>
            <person name="Lamy-Besnier Q."/>
            <person name="Debarbieux L."/>
            <person name="Koszul R."/>
        </authorList>
    </citation>
    <scope>NUCLEOTIDE SEQUENCE [LARGE SCALE GENOMIC DNA]</scope>
    <source>
        <strain evidence="1 2">KB18</strain>
    </source>
</reference>
<organism evidence="1 2">
    <name type="scientific">Acutalibacter muris</name>
    <dbReference type="NCBI Taxonomy" id="1796620"/>
    <lineage>
        <taxon>Bacteria</taxon>
        <taxon>Bacillati</taxon>
        <taxon>Bacillota</taxon>
        <taxon>Clostridia</taxon>
        <taxon>Eubacteriales</taxon>
        <taxon>Acutalibacteraceae</taxon>
        <taxon>Acutalibacter</taxon>
    </lineage>
</organism>
<evidence type="ECO:0000313" key="1">
    <source>
        <dbReference type="EMBL" id="QQR31192.1"/>
    </source>
</evidence>
<dbReference type="PROSITE" id="PS51257">
    <property type="entry name" value="PROKAR_LIPOPROTEIN"/>
    <property type="match status" value="1"/>
</dbReference>
<gene>
    <name evidence="1" type="ORF">I5Q82_05830</name>
</gene>